<reference evidence="2 3" key="1">
    <citation type="journal article" date="2021" name="Microbiol. Resour. Announc.">
        <title>Complete Genome Sequences of Two Rhodococcus sp. Strains with Large and Linear Chromosomes, Isolated from Apple Rhizosphere.</title>
        <authorList>
            <person name="Benning S."/>
            <person name="Brugnone N."/>
            <person name="Siani R."/>
            <person name="Kublik S."/>
            <person name="Schloter M."/>
            <person name="Rad V."/>
        </authorList>
    </citation>
    <scope>NUCLEOTIDE SEQUENCE [LARGE SCALE GENOMIC DNA]</scope>
    <source>
        <strain evidence="2 3">R79</strain>
    </source>
</reference>
<dbReference type="SUPFAM" id="SSF46785">
    <property type="entry name" value="Winged helix' DNA-binding domain"/>
    <property type="match status" value="1"/>
</dbReference>
<dbReference type="InterPro" id="IPR039422">
    <property type="entry name" value="MarR/SlyA-like"/>
</dbReference>
<accession>A0A974VZJ9</accession>
<dbReference type="PANTHER" id="PTHR33164">
    <property type="entry name" value="TRANSCRIPTIONAL REGULATOR, MARR FAMILY"/>
    <property type="match status" value="1"/>
</dbReference>
<evidence type="ECO:0000259" key="1">
    <source>
        <dbReference type="SMART" id="SM00347"/>
    </source>
</evidence>
<dbReference type="Proteomes" id="UP000662986">
    <property type="component" value="Chromosome"/>
</dbReference>
<dbReference type="EMBL" id="CP070619">
    <property type="protein sequence ID" value="QSE88171.1"/>
    <property type="molecule type" value="Genomic_DNA"/>
</dbReference>
<feature type="domain" description="HTH marR-type" evidence="1">
    <location>
        <begin position="31"/>
        <end position="135"/>
    </location>
</feature>
<gene>
    <name evidence="2" type="ORF">JWS13_05830</name>
</gene>
<keyword evidence="3" id="KW-1185">Reference proteome</keyword>
<sequence>MSRDQDLTSVDELLLRLVRSVRRPSYRRRILEGVPSIPGTEALRVLRAVELREQRGKLPSISDVADDLEVEQSTASRAVNAAVERDLVVRAPDADDLRRAVLRLTDAGRGALSTATTNRMALIEEITADWPAADLHDLARLLELFVARYEAVEPPL</sequence>
<dbReference type="InterPro" id="IPR036388">
    <property type="entry name" value="WH-like_DNA-bd_sf"/>
</dbReference>
<dbReference type="Pfam" id="PF12802">
    <property type="entry name" value="MarR_2"/>
    <property type="match status" value="1"/>
</dbReference>
<protein>
    <submittedName>
        <fullName evidence="2">Winged helix-turn-helix transcriptional regulator</fullName>
    </submittedName>
</protein>
<proteinExistence type="predicted"/>
<dbReference type="RefSeq" id="WP_206004924.1">
    <property type="nucleotide sequence ID" value="NZ_CP070619.1"/>
</dbReference>
<organism evidence="2 3">
    <name type="scientific">Rhodococcus pseudokoreensis</name>
    <dbReference type="NCBI Taxonomy" id="2811421"/>
    <lineage>
        <taxon>Bacteria</taxon>
        <taxon>Bacillati</taxon>
        <taxon>Actinomycetota</taxon>
        <taxon>Actinomycetes</taxon>
        <taxon>Mycobacteriales</taxon>
        <taxon>Nocardiaceae</taxon>
        <taxon>Rhodococcus</taxon>
    </lineage>
</organism>
<dbReference type="InterPro" id="IPR000835">
    <property type="entry name" value="HTH_MarR-typ"/>
</dbReference>
<dbReference type="PANTHER" id="PTHR33164:SF57">
    <property type="entry name" value="MARR-FAMILY TRANSCRIPTIONAL REGULATOR"/>
    <property type="match status" value="1"/>
</dbReference>
<dbReference type="SMART" id="SM00347">
    <property type="entry name" value="HTH_MARR"/>
    <property type="match status" value="1"/>
</dbReference>
<name>A0A974VZJ9_9NOCA</name>
<evidence type="ECO:0000313" key="3">
    <source>
        <dbReference type="Proteomes" id="UP000662986"/>
    </source>
</evidence>
<reference evidence="2 3" key="2">
    <citation type="journal article" date="2022" name="Arch. Microbiol.">
        <title>Rhodococcus pseudokoreensis sp. nov. isolated from the rhizosphere of young M26 apple rootstocks.</title>
        <authorList>
            <person name="Kampfer P."/>
            <person name="Glaeser S.P."/>
            <person name="Blom J."/>
            <person name="Wolf J."/>
            <person name="Benning S."/>
            <person name="Schloter M."/>
            <person name="Neumann-Schaal M."/>
        </authorList>
    </citation>
    <scope>NUCLEOTIDE SEQUENCE [LARGE SCALE GENOMIC DNA]</scope>
    <source>
        <strain evidence="2 3">R79</strain>
    </source>
</reference>
<evidence type="ECO:0000313" key="2">
    <source>
        <dbReference type="EMBL" id="QSE88171.1"/>
    </source>
</evidence>
<dbReference type="InterPro" id="IPR036390">
    <property type="entry name" value="WH_DNA-bd_sf"/>
</dbReference>
<dbReference type="Gene3D" id="1.10.10.10">
    <property type="entry name" value="Winged helix-like DNA-binding domain superfamily/Winged helix DNA-binding domain"/>
    <property type="match status" value="1"/>
</dbReference>